<dbReference type="RefSeq" id="WP_035942821.1">
    <property type="nucleotide sequence ID" value="NZ_CADFFX010000014.1"/>
</dbReference>
<sequence>MTVQSKIARWRNVGRLLSRRIWDYSELFRIEMAETKSRLLHEVVALVVLAIGALFTLSFFCIAVIITAAGSPYFVAVAWGVAAVWLLVTLVAGILMRSRHPAEPFQTLRTEIERDLEAVKESNT</sequence>
<dbReference type="Proteomes" id="UP000027466">
    <property type="component" value="Unassembled WGS sequence"/>
</dbReference>
<evidence type="ECO:0000313" key="2">
    <source>
        <dbReference type="EMBL" id="KDR38088.1"/>
    </source>
</evidence>
<organism evidence="2 3">
    <name type="scientific">Caballeronia glathei</name>
    <dbReference type="NCBI Taxonomy" id="60547"/>
    <lineage>
        <taxon>Bacteria</taxon>
        <taxon>Pseudomonadati</taxon>
        <taxon>Pseudomonadota</taxon>
        <taxon>Betaproteobacteria</taxon>
        <taxon>Burkholderiales</taxon>
        <taxon>Burkholderiaceae</taxon>
        <taxon>Caballeronia</taxon>
    </lineage>
</organism>
<evidence type="ECO:0008006" key="4">
    <source>
        <dbReference type="Google" id="ProtNLM"/>
    </source>
</evidence>
<dbReference type="AlphaFoldDB" id="A0A069PBQ6"/>
<protein>
    <recommendedName>
        <fullName evidence="4">Phage holin family protein</fullName>
    </recommendedName>
</protein>
<evidence type="ECO:0000256" key="1">
    <source>
        <dbReference type="SAM" id="Phobius"/>
    </source>
</evidence>
<name>A0A069PBQ6_9BURK</name>
<feature type="transmembrane region" description="Helical" evidence="1">
    <location>
        <begin position="73"/>
        <end position="96"/>
    </location>
</feature>
<evidence type="ECO:0000313" key="3">
    <source>
        <dbReference type="Proteomes" id="UP000027466"/>
    </source>
</evidence>
<keyword evidence="1" id="KW-0812">Transmembrane</keyword>
<dbReference type="InterPro" id="IPR009937">
    <property type="entry name" value="Phage_holin_3_6"/>
</dbReference>
<reference evidence="2 3" key="1">
    <citation type="submission" date="2014-03" db="EMBL/GenBank/DDBJ databases">
        <title>Draft Genome Sequences of Four Burkholderia Strains.</title>
        <authorList>
            <person name="Liu X.Y."/>
            <person name="Li C.X."/>
            <person name="Xu J.H."/>
        </authorList>
    </citation>
    <scope>NUCLEOTIDE SEQUENCE [LARGE SCALE GENOMIC DNA]</scope>
    <source>
        <strain evidence="2 3">DSM 50014</strain>
    </source>
</reference>
<gene>
    <name evidence="2" type="ORF">BG61_03560</name>
</gene>
<accession>A0A069PBQ6</accession>
<keyword evidence="3" id="KW-1185">Reference proteome</keyword>
<keyword evidence="1" id="KW-1133">Transmembrane helix</keyword>
<feature type="transmembrane region" description="Helical" evidence="1">
    <location>
        <begin position="39"/>
        <end position="67"/>
    </location>
</feature>
<comment type="caution">
    <text evidence="2">The sequence shown here is derived from an EMBL/GenBank/DDBJ whole genome shotgun (WGS) entry which is preliminary data.</text>
</comment>
<keyword evidence="1" id="KW-0472">Membrane</keyword>
<dbReference type="Pfam" id="PF07332">
    <property type="entry name" value="Phage_holin_3_6"/>
    <property type="match status" value="1"/>
</dbReference>
<proteinExistence type="predicted"/>
<dbReference type="EMBL" id="JFHC01000109">
    <property type="protein sequence ID" value="KDR38088.1"/>
    <property type="molecule type" value="Genomic_DNA"/>
</dbReference>